<keyword evidence="2" id="KW-0812">Transmembrane</keyword>
<feature type="transmembrane region" description="Helical" evidence="2">
    <location>
        <begin position="59"/>
        <end position="80"/>
    </location>
</feature>
<evidence type="ECO:0000256" key="1">
    <source>
        <dbReference type="SAM" id="MobiDB-lite"/>
    </source>
</evidence>
<evidence type="ECO:0000313" key="3">
    <source>
        <dbReference type="EMBL" id="OMP83017.1"/>
    </source>
</evidence>
<comment type="caution">
    <text evidence="3">The sequence shown here is derived from an EMBL/GenBank/DDBJ whole genome shotgun (WGS) entry which is preliminary data.</text>
</comment>
<organism evidence="3 4">
    <name type="scientific">Diplodia seriata</name>
    <dbReference type="NCBI Taxonomy" id="420778"/>
    <lineage>
        <taxon>Eukaryota</taxon>
        <taxon>Fungi</taxon>
        <taxon>Dikarya</taxon>
        <taxon>Ascomycota</taxon>
        <taxon>Pezizomycotina</taxon>
        <taxon>Dothideomycetes</taxon>
        <taxon>Dothideomycetes incertae sedis</taxon>
        <taxon>Botryosphaeriales</taxon>
        <taxon>Botryosphaeriaceae</taxon>
        <taxon>Diplodia</taxon>
    </lineage>
</organism>
<reference evidence="3 4" key="1">
    <citation type="submission" date="2017-01" db="EMBL/GenBank/DDBJ databases">
        <title>Draft genome sequence of Diplodia seriata F98.1, a fungal species involved in grapevine trunk diseases.</title>
        <authorList>
            <person name="Robert-Siegwald G."/>
            <person name="Vallet J."/>
            <person name="Abou-Mansour E."/>
            <person name="Xu J."/>
            <person name="Rey P."/>
            <person name="Bertsch C."/>
            <person name="Rego C."/>
            <person name="Larignon P."/>
            <person name="Fontaine F."/>
            <person name="Lebrun M.-H."/>
        </authorList>
    </citation>
    <scope>NUCLEOTIDE SEQUENCE [LARGE SCALE GENOMIC DNA]</scope>
    <source>
        <strain evidence="3 4">F98.1</strain>
    </source>
</reference>
<keyword evidence="2" id="KW-1133">Transmembrane helix</keyword>
<dbReference type="Proteomes" id="UP000190776">
    <property type="component" value="Unassembled WGS sequence"/>
</dbReference>
<feature type="transmembrane region" description="Helical" evidence="2">
    <location>
        <begin position="358"/>
        <end position="378"/>
    </location>
</feature>
<feature type="compositionally biased region" description="Basic and acidic residues" evidence="1">
    <location>
        <begin position="397"/>
        <end position="410"/>
    </location>
</feature>
<proteinExistence type="predicted"/>
<gene>
    <name evidence="3" type="ORF">BK809_0001209</name>
</gene>
<sequence length="522" mass="57028">MAPVEVDVLNSNREPLFQITSAVVLVDLCLVTVLRYISHAVRALPPAQKTRYREEQRKKILTTFGSLAFASILVLLYHWVYALVGSYDAWADQQGETTPGALWDGWYAGTDDQDWQLGRWWQDAKPLDDFKRAALGSSKAVWWTQQLLVSRIAFSAFVGIEGRRRDIPGWAVAAVCGLAEFASLSLAQSMFFVMLTVTPAPATRTQRGSRWAPHVLVYLLPIAAAATLTGLLPGLASNDAGWIAEYGSRLGAFFLAAGTRPNIAKLNLQFVPEKFGRQYKDAHAAHRAEARVYSAISIVATAFFMRSTFWGALLNSGASYERRYNTVWSTHPAYDRPIWSKLASASMKILGAISTDPIIGVIGWDVLLSGFGLCIWAASRGLDVRDMLNSIIPSLRRESTEDKPAVKEETPTSPTESQRSSPAGRRGRPKKNQSSTAQEPASPVTRRSPRKRSATHDSDADDASYAPPANIEAEIADLEHDEERDDTVAEDAEASALAWGLSLIGGLGLMSAAVMGAEVRSG</sequence>
<dbReference type="AlphaFoldDB" id="A0A1S8B661"/>
<feature type="compositionally biased region" description="Acidic residues" evidence="1">
    <location>
        <begin position="474"/>
        <end position="491"/>
    </location>
</feature>
<dbReference type="EMBL" id="MSZU01000113">
    <property type="protein sequence ID" value="OMP83017.1"/>
    <property type="molecule type" value="Genomic_DNA"/>
</dbReference>
<feature type="transmembrane region" description="Helical" evidence="2">
    <location>
        <begin position="292"/>
        <end position="313"/>
    </location>
</feature>
<evidence type="ECO:0000313" key="4">
    <source>
        <dbReference type="Proteomes" id="UP000190776"/>
    </source>
</evidence>
<protein>
    <submittedName>
        <fullName evidence="3">Uncharacterized protein</fullName>
    </submittedName>
</protein>
<dbReference type="OrthoDB" id="2126185at2759"/>
<accession>A0A1S8B661</accession>
<feature type="transmembrane region" description="Helical" evidence="2">
    <location>
        <begin position="215"/>
        <end position="236"/>
    </location>
</feature>
<evidence type="ECO:0000256" key="2">
    <source>
        <dbReference type="SAM" id="Phobius"/>
    </source>
</evidence>
<feature type="compositionally biased region" description="Polar residues" evidence="1">
    <location>
        <begin position="411"/>
        <end position="421"/>
    </location>
</feature>
<keyword evidence="2" id="KW-0472">Membrane</keyword>
<feature type="transmembrane region" description="Helical" evidence="2">
    <location>
        <begin position="16"/>
        <end position="38"/>
    </location>
</feature>
<feature type="transmembrane region" description="Helical" evidence="2">
    <location>
        <begin position="172"/>
        <end position="195"/>
    </location>
</feature>
<feature type="region of interest" description="Disordered" evidence="1">
    <location>
        <begin position="397"/>
        <end position="491"/>
    </location>
</feature>
<name>A0A1S8B661_9PEZI</name>